<sequence>MGYIQGIKWTEEKIEQEIRKVMAALHIYRMPSRSEIKSVLKDNALCNKISRTGGFKYWADRLGLDMKESDTKTGKRYEVEAANMLRARGYEVEQMSIKHPYDLLVNGKIKIDVKVGRPYMLRGESRVHTFRTEKRHATCDLYLIFALDEHEEIERIFIIPGYELKVVTMCIGRDSKYNKFIGRWDLIEQYDRFYKSLK</sequence>
<accession>A0A4R7KV77</accession>
<evidence type="ECO:0008006" key="3">
    <source>
        <dbReference type="Google" id="ProtNLM"/>
    </source>
</evidence>
<name>A0A4R7KV77_9CLOT</name>
<protein>
    <recommendedName>
        <fullName evidence="3">PD(D/E)XK endonuclease domain-containing protein</fullName>
    </recommendedName>
</protein>
<evidence type="ECO:0000313" key="2">
    <source>
        <dbReference type="Proteomes" id="UP000295325"/>
    </source>
</evidence>
<reference evidence="1 2" key="1">
    <citation type="submission" date="2019-03" db="EMBL/GenBank/DDBJ databases">
        <title>Genomic Encyclopedia of Type Strains, Phase IV (KMG-IV): sequencing the most valuable type-strain genomes for metagenomic binning, comparative biology and taxonomic classification.</title>
        <authorList>
            <person name="Goeker M."/>
        </authorList>
    </citation>
    <scope>NUCLEOTIDE SEQUENCE [LARGE SCALE GENOMIC DNA]</scope>
    <source>
        <strain evidence="1 2">DSM 24455</strain>
    </source>
</reference>
<dbReference type="Gene3D" id="3.40.1350.10">
    <property type="match status" value="1"/>
</dbReference>
<evidence type="ECO:0000313" key="1">
    <source>
        <dbReference type="EMBL" id="TDT63401.1"/>
    </source>
</evidence>
<keyword evidence="2" id="KW-1185">Reference proteome</keyword>
<dbReference type="Proteomes" id="UP000295325">
    <property type="component" value="Unassembled WGS sequence"/>
</dbReference>
<dbReference type="GO" id="GO:0003676">
    <property type="term" value="F:nucleic acid binding"/>
    <property type="evidence" value="ECO:0007669"/>
    <property type="project" value="InterPro"/>
</dbReference>
<dbReference type="InterPro" id="IPR011856">
    <property type="entry name" value="tRNA_endonuc-like_dom_sf"/>
</dbReference>
<organism evidence="1 2">
    <name type="scientific">Fonticella tunisiensis</name>
    <dbReference type="NCBI Taxonomy" id="1096341"/>
    <lineage>
        <taxon>Bacteria</taxon>
        <taxon>Bacillati</taxon>
        <taxon>Bacillota</taxon>
        <taxon>Clostridia</taxon>
        <taxon>Eubacteriales</taxon>
        <taxon>Clostridiaceae</taxon>
        <taxon>Fonticella</taxon>
    </lineage>
</organism>
<dbReference type="EMBL" id="SOAZ01000002">
    <property type="protein sequence ID" value="TDT63401.1"/>
    <property type="molecule type" value="Genomic_DNA"/>
</dbReference>
<dbReference type="AlphaFoldDB" id="A0A4R7KV77"/>
<proteinExistence type="predicted"/>
<comment type="caution">
    <text evidence="1">The sequence shown here is derived from an EMBL/GenBank/DDBJ whole genome shotgun (WGS) entry which is preliminary data.</text>
</comment>
<dbReference type="RefSeq" id="WP_133627051.1">
    <property type="nucleotide sequence ID" value="NZ_SOAZ01000002.1"/>
</dbReference>
<gene>
    <name evidence="1" type="ORF">EDD71_102163</name>
</gene>
<dbReference type="OrthoDB" id="1953593at2"/>